<protein>
    <submittedName>
        <fullName evidence="7">Serine/threonine protein kinase</fullName>
    </submittedName>
</protein>
<dbReference type="InterPro" id="IPR011009">
    <property type="entry name" value="Kinase-like_dom_sf"/>
</dbReference>
<organism evidence="7 8">
    <name type="scientific">Candidatus Coprosoma intestinipullorum</name>
    <dbReference type="NCBI Taxonomy" id="2840752"/>
    <lineage>
        <taxon>Bacteria</taxon>
        <taxon>Bacillati</taxon>
        <taxon>Bacillota</taxon>
        <taxon>Bacillota incertae sedis</taxon>
        <taxon>Candidatus Coprosoma</taxon>
    </lineage>
</organism>
<evidence type="ECO:0000256" key="2">
    <source>
        <dbReference type="ARBA" id="ARBA00022741"/>
    </source>
</evidence>
<dbReference type="Gene3D" id="1.10.510.10">
    <property type="entry name" value="Transferase(Phosphotransferase) domain 1"/>
    <property type="match status" value="1"/>
</dbReference>
<dbReference type="SMART" id="SM00220">
    <property type="entry name" value="S_TKc"/>
    <property type="match status" value="1"/>
</dbReference>
<dbReference type="CDD" id="cd14014">
    <property type="entry name" value="STKc_PknB_like"/>
    <property type="match status" value="1"/>
</dbReference>
<dbReference type="GO" id="GO:0004674">
    <property type="term" value="F:protein serine/threonine kinase activity"/>
    <property type="evidence" value="ECO:0007669"/>
    <property type="project" value="UniProtKB-KW"/>
</dbReference>
<proteinExistence type="inferred from homology"/>
<dbReference type="InterPro" id="IPR050339">
    <property type="entry name" value="CC_SR_Kinase"/>
</dbReference>
<evidence type="ECO:0000256" key="3">
    <source>
        <dbReference type="ARBA" id="ARBA00022777"/>
    </source>
</evidence>
<dbReference type="InterPro" id="IPR008271">
    <property type="entry name" value="Ser/Thr_kinase_AS"/>
</dbReference>
<keyword evidence="7" id="KW-0723">Serine/threonine-protein kinase</keyword>
<reference evidence="7" key="2">
    <citation type="journal article" date="2021" name="PeerJ">
        <title>Extensive microbial diversity within the chicken gut microbiome revealed by metagenomics and culture.</title>
        <authorList>
            <person name="Gilroy R."/>
            <person name="Ravi A."/>
            <person name="Getino M."/>
            <person name="Pursley I."/>
            <person name="Horton D.L."/>
            <person name="Alikhan N.F."/>
            <person name="Baker D."/>
            <person name="Gharbi K."/>
            <person name="Hall N."/>
            <person name="Watson M."/>
            <person name="Adriaenssens E.M."/>
            <person name="Foster-Nyarko E."/>
            <person name="Jarju S."/>
            <person name="Secka A."/>
            <person name="Antonio M."/>
            <person name="Oren A."/>
            <person name="Chaudhuri R.R."/>
            <person name="La Ragione R."/>
            <person name="Hildebrand F."/>
            <person name="Pallen M.J."/>
        </authorList>
    </citation>
    <scope>NUCLEOTIDE SEQUENCE</scope>
    <source>
        <strain evidence="7">CHK147-3167</strain>
    </source>
</reference>
<evidence type="ECO:0000256" key="5">
    <source>
        <dbReference type="ARBA" id="ARBA00037982"/>
    </source>
</evidence>
<dbReference type="InterPro" id="IPR000719">
    <property type="entry name" value="Prot_kinase_dom"/>
</dbReference>
<name>A0A9D0ZQ75_9FIRM</name>
<keyword evidence="2" id="KW-0547">Nucleotide-binding</keyword>
<dbReference type="SUPFAM" id="SSF56112">
    <property type="entry name" value="Protein kinase-like (PK-like)"/>
    <property type="match status" value="1"/>
</dbReference>
<evidence type="ECO:0000313" key="7">
    <source>
        <dbReference type="EMBL" id="HIQ90426.1"/>
    </source>
</evidence>
<keyword evidence="4" id="KW-0067">ATP-binding</keyword>
<accession>A0A9D0ZQ75</accession>
<feature type="domain" description="Protein kinase" evidence="6">
    <location>
        <begin position="15"/>
        <end position="309"/>
    </location>
</feature>
<gene>
    <name evidence="7" type="ORF">IAB27_02205</name>
</gene>
<evidence type="ECO:0000256" key="1">
    <source>
        <dbReference type="ARBA" id="ARBA00022679"/>
    </source>
</evidence>
<dbReference type="PANTHER" id="PTHR11042:SF190">
    <property type="entry name" value="MITOSIS INHIBITOR PROTEIN KINASE MIK1"/>
    <property type="match status" value="1"/>
</dbReference>
<dbReference type="PROSITE" id="PS50011">
    <property type="entry name" value="PROTEIN_KINASE_DOM"/>
    <property type="match status" value="1"/>
</dbReference>
<evidence type="ECO:0000256" key="4">
    <source>
        <dbReference type="ARBA" id="ARBA00022840"/>
    </source>
</evidence>
<dbReference type="GO" id="GO:0005737">
    <property type="term" value="C:cytoplasm"/>
    <property type="evidence" value="ECO:0007669"/>
    <property type="project" value="TreeGrafter"/>
</dbReference>
<reference evidence="7" key="1">
    <citation type="submission" date="2020-10" db="EMBL/GenBank/DDBJ databases">
        <authorList>
            <person name="Gilroy R."/>
        </authorList>
    </citation>
    <scope>NUCLEOTIDE SEQUENCE</scope>
    <source>
        <strain evidence="7">CHK147-3167</strain>
    </source>
</reference>
<dbReference type="PANTHER" id="PTHR11042">
    <property type="entry name" value="EUKARYOTIC TRANSLATION INITIATION FACTOR 2-ALPHA KINASE EIF2-ALPHA KINASE -RELATED"/>
    <property type="match status" value="1"/>
</dbReference>
<evidence type="ECO:0000259" key="6">
    <source>
        <dbReference type="PROSITE" id="PS50011"/>
    </source>
</evidence>
<keyword evidence="3 7" id="KW-0418">Kinase</keyword>
<keyword evidence="1" id="KW-0808">Transferase</keyword>
<dbReference type="EMBL" id="DVFV01000042">
    <property type="protein sequence ID" value="HIQ90426.1"/>
    <property type="molecule type" value="Genomic_DNA"/>
</dbReference>
<comment type="similarity">
    <text evidence="5">Belongs to the protein kinase superfamily. Ser/Thr protein kinase family. GCN2 subfamily.</text>
</comment>
<sequence>MKKGAELYGSLLEQYEITEHIANGGNSEVYKVKNSKGEIYALKLLNTGISKEKLRRFKNEMAFCIRTENPNIIKIVDNGITDDKEQIFYIMPYYNKTLRTYINEEHTAQDKIQLFIRLLKGVSFFHKKEIIHRDIKPENILLSNDNFPIISDFGIAHFTSEEMITQIETKIGSKMANFQYAAPEQREKNGIITNKTDIYALGLIFNEMFTRKIPFGNSYKKVKDINKQFAFLDKIIDKMISQSPDNRQNSVDDVIYEIKAELEINKREKEIKELQEITYSYDTEEDILILEPPKLIDFKYDDIIEKLFLYLDKKVNQEWINCMTEKSCISLFGYEPKKFRFENNVASVKLPFSNLERLQLIIDYFKEWINHANQEYPAYVKKKREQEQLRQEQIIMKKIEREEKIKKELEKAHI</sequence>
<evidence type="ECO:0000313" key="8">
    <source>
        <dbReference type="Proteomes" id="UP000886786"/>
    </source>
</evidence>
<dbReference type="GO" id="GO:0005524">
    <property type="term" value="F:ATP binding"/>
    <property type="evidence" value="ECO:0007669"/>
    <property type="project" value="UniProtKB-KW"/>
</dbReference>
<comment type="caution">
    <text evidence="7">The sequence shown here is derived from an EMBL/GenBank/DDBJ whole genome shotgun (WGS) entry which is preliminary data.</text>
</comment>
<dbReference type="Pfam" id="PF00069">
    <property type="entry name" value="Pkinase"/>
    <property type="match status" value="1"/>
</dbReference>
<dbReference type="Proteomes" id="UP000886786">
    <property type="component" value="Unassembled WGS sequence"/>
</dbReference>
<dbReference type="PROSITE" id="PS00108">
    <property type="entry name" value="PROTEIN_KINASE_ST"/>
    <property type="match status" value="1"/>
</dbReference>
<dbReference type="AlphaFoldDB" id="A0A9D0ZQ75"/>